<reference evidence="4" key="2">
    <citation type="submission" date="2015-01" db="EMBL/GenBank/DDBJ databases">
        <title>Complete genome sequence of Methylobacterium aquaticum strain 22A.</title>
        <authorList>
            <person name="Tani A."/>
            <person name="Ogura Y."/>
            <person name="Hayashi T."/>
        </authorList>
    </citation>
    <scope>NUCLEOTIDE SEQUENCE [LARGE SCALE GENOMIC DNA]</scope>
    <source>
        <strain evidence="4">MA-22A</strain>
        <plasmid evidence="4">Plasmid pMaq22A_1p DNA</plasmid>
    </source>
</reference>
<dbReference type="InterPro" id="IPR031325">
    <property type="entry name" value="RHS_repeat"/>
</dbReference>
<dbReference type="InterPro" id="IPR050708">
    <property type="entry name" value="T6SS_VgrG/RHS"/>
</dbReference>
<dbReference type="OrthoDB" id="6057489at2"/>
<proteinExistence type="predicted"/>
<accession>A0A0C6FVU2</accession>
<dbReference type="CDD" id="cd16387">
    <property type="entry name" value="ParB_N_Srx"/>
    <property type="match status" value="1"/>
</dbReference>
<dbReference type="RefSeq" id="WP_060850727.1">
    <property type="nucleotide sequence ID" value="NZ_AP014705.1"/>
</dbReference>
<dbReference type="PATRIC" id="fig|270351.10.peg.6827"/>
<dbReference type="Proteomes" id="UP000061432">
    <property type="component" value="Plasmid pMaq22A_1p"/>
</dbReference>
<dbReference type="Gene3D" id="2.180.10.10">
    <property type="entry name" value="RHS repeat-associated core"/>
    <property type="match status" value="2"/>
</dbReference>
<dbReference type="KEGG" id="maqu:Maq22A_1p37755"/>
<evidence type="ECO:0000259" key="2">
    <source>
        <dbReference type="SMART" id="SM00470"/>
    </source>
</evidence>
<feature type="domain" description="ParB-like N-terminal" evidence="2">
    <location>
        <begin position="646"/>
        <end position="739"/>
    </location>
</feature>
<dbReference type="SUPFAM" id="SSF110849">
    <property type="entry name" value="ParB/Sulfiredoxin"/>
    <property type="match status" value="1"/>
</dbReference>
<dbReference type="Pfam" id="PF03527">
    <property type="entry name" value="RHS"/>
    <property type="match status" value="1"/>
</dbReference>
<evidence type="ECO:0000256" key="1">
    <source>
        <dbReference type="SAM" id="MobiDB-lite"/>
    </source>
</evidence>
<dbReference type="NCBIfam" id="TIGR03696">
    <property type="entry name" value="Rhs_assc_core"/>
    <property type="match status" value="1"/>
</dbReference>
<dbReference type="PANTHER" id="PTHR32305:SF15">
    <property type="entry name" value="PROTEIN RHSA-RELATED"/>
    <property type="match status" value="1"/>
</dbReference>
<dbReference type="InterPro" id="IPR001826">
    <property type="entry name" value="RHS"/>
</dbReference>
<dbReference type="EMBL" id="AP014705">
    <property type="protein sequence ID" value="BAQ49724.1"/>
    <property type="molecule type" value="Genomic_DNA"/>
</dbReference>
<dbReference type="NCBIfam" id="TIGR01643">
    <property type="entry name" value="YD_repeat_2x"/>
    <property type="match status" value="4"/>
</dbReference>
<dbReference type="InterPro" id="IPR036086">
    <property type="entry name" value="ParB/Sulfiredoxin_sf"/>
</dbReference>
<dbReference type="SMART" id="SM00470">
    <property type="entry name" value="ParB"/>
    <property type="match status" value="1"/>
</dbReference>
<evidence type="ECO:0000313" key="4">
    <source>
        <dbReference type="Proteomes" id="UP000061432"/>
    </source>
</evidence>
<sequence length="756" mass="83836">MLALVRDGEGRTWRYAYGAFDVLQAIEDPRGGRLSLTHDGEGRVIAVTNQIGHVYHLIRDAAGRVVAEEDFDGRRTEYTRDPAGRVTQTRKPDGSQLTYSYDRSDRLTAIHTHAADDPEGARPRDETHLRYDGRGLLIEASSRAARVVLERDGNGRIVSETTNGRRVESRLDGLGRRIERRIGAGQPGASLVRIGRDPLGALASLAIDDHAPLMVSRDPLGRETRRSSAAGFVLEQAFDPVGQLMRQRAGREGQAGRAYAWDKAGAPTLIDDALFGPARYRYDGNGQMAQASFGDSLTERFDYDAAKNVVGVLAEGTEAGEILGALRRVEATPGGAVRVGHGPHGERVALTHDACGRVIERRVERRGFRPRTWRYGWDIQDRLVRCETPEGEVWHYRYDAFGRRLSKVREFTQTERAWVSRRYPEVVPEALRPETVLWTWPEPPKSHALHDPRPPIVGTQFLWDGDVVAEEALLRLGGSVDWEVATRWHYEPESFVPVAKQAADGSLRYIVTDHLGTPREMFDEAGRLRWAVSLTTWGVVRRVAVPSAPDNDAGRVALYPRGRVDGSVALRGEPDAGAYECPIRFQGQWADKETGLYYNRHRHYDEISSQYSSLDPLGLKGGGRLSAYVVAPTILVDFFALSASTIKLDPALLNRTHPISGTKSSKTVAHFVDQFKSEGEFAGDPLIAIKHQGKYYVVDGHHRLKAAKIAGVDAKVRFVEPSTIFSEGGFRDIQDILNSAATAGPDNIRGPRGIRW</sequence>
<name>A0A0C6FVU2_9HYPH</name>
<dbReference type="PANTHER" id="PTHR32305">
    <property type="match status" value="1"/>
</dbReference>
<organism evidence="3 4">
    <name type="scientific">Methylobacterium aquaticum</name>
    <dbReference type="NCBI Taxonomy" id="270351"/>
    <lineage>
        <taxon>Bacteria</taxon>
        <taxon>Pseudomonadati</taxon>
        <taxon>Pseudomonadota</taxon>
        <taxon>Alphaproteobacteria</taxon>
        <taxon>Hyphomicrobiales</taxon>
        <taxon>Methylobacteriaceae</taxon>
        <taxon>Methylobacterium</taxon>
    </lineage>
</organism>
<dbReference type="PRINTS" id="PR00394">
    <property type="entry name" value="RHSPROTEIN"/>
</dbReference>
<dbReference type="InterPro" id="IPR003115">
    <property type="entry name" value="ParB_N"/>
</dbReference>
<keyword evidence="3" id="KW-0614">Plasmid</keyword>
<feature type="region of interest" description="Disordered" evidence="1">
    <location>
        <begin position="76"/>
        <end position="99"/>
    </location>
</feature>
<dbReference type="AlphaFoldDB" id="A0A0C6FVU2"/>
<dbReference type="Pfam" id="PF05593">
    <property type="entry name" value="RHS_repeat"/>
    <property type="match status" value="1"/>
</dbReference>
<dbReference type="InterPro" id="IPR022385">
    <property type="entry name" value="Rhs_assc_core"/>
</dbReference>
<gene>
    <name evidence="3" type="primary">rhsA</name>
    <name evidence="3" type="ORF">Maq22A_1p37755</name>
</gene>
<reference evidence="3 4" key="1">
    <citation type="journal article" date="2015" name="Genome Announc.">
        <title>Complete Genome Sequence of Methylobacterium aquaticum Strain 22A, Isolated from Racomitrium japonicum Moss.</title>
        <authorList>
            <person name="Tani A."/>
            <person name="Ogura Y."/>
            <person name="Hayashi T."/>
            <person name="Kimbara K."/>
        </authorList>
    </citation>
    <scope>NUCLEOTIDE SEQUENCE [LARGE SCALE GENOMIC DNA]</scope>
    <source>
        <strain evidence="3 4">MA-22A</strain>
        <plasmid evidence="4">Plasmid pMaq22A_1p DNA</plasmid>
    </source>
</reference>
<dbReference type="InterPro" id="IPR006530">
    <property type="entry name" value="YD"/>
</dbReference>
<evidence type="ECO:0000313" key="3">
    <source>
        <dbReference type="EMBL" id="BAQ49724.1"/>
    </source>
</evidence>
<protein>
    <submittedName>
        <fullName evidence="3">Rhs family protein</fullName>
    </submittedName>
</protein>
<dbReference type="Gene3D" id="3.90.1530.10">
    <property type="entry name" value="Conserved hypothetical protein from pyrococcus furiosus pfu- 392566-001, ParB domain"/>
    <property type="match status" value="1"/>
</dbReference>
<geneLocation type="plasmid" evidence="4">
    <name>pMaq22A_1p DNA</name>
</geneLocation>